<name>A0ABS9U5J5_9MICC</name>
<dbReference type="PANTHER" id="PTHR36151">
    <property type="entry name" value="BLR2777 PROTEIN"/>
    <property type="match status" value="1"/>
</dbReference>
<evidence type="ECO:0000313" key="3">
    <source>
        <dbReference type="Proteomes" id="UP001202922"/>
    </source>
</evidence>
<dbReference type="Pfam" id="PF09995">
    <property type="entry name" value="MPAB_Lcp_cat"/>
    <property type="match status" value="1"/>
</dbReference>
<dbReference type="InterPro" id="IPR018713">
    <property type="entry name" value="MPAB/Lcp_cat_dom"/>
</dbReference>
<evidence type="ECO:0000313" key="2">
    <source>
        <dbReference type="EMBL" id="MCH6471935.1"/>
    </source>
</evidence>
<accession>A0ABS9U5J5</accession>
<reference evidence="2 3" key="1">
    <citation type="submission" date="2022-03" db="EMBL/GenBank/DDBJ databases">
        <title>Sinomonas sp. isolated from a soil.</title>
        <authorList>
            <person name="Han J."/>
            <person name="Kim D.-U."/>
        </authorList>
    </citation>
    <scope>NUCLEOTIDE SEQUENCE [LARGE SCALE GENOMIC DNA]</scope>
    <source>
        <strain evidence="2 3">5-5</strain>
    </source>
</reference>
<gene>
    <name evidence="2" type="ORF">L0M17_18520</name>
</gene>
<feature type="domain" description="ER-bound oxygenase mpaB/mpaB'/Rubber oxygenase catalytic" evidence="1">
    <location>
        <begin position="45"/>
        <end position="264"/>
    </location>
</feature>
<keyword evidence="3" id="KW-1185">Reference proteome</keyword>
<sequence length="302" mass="32980">MDVLSPLRRRLSFTFSGQSEGIPAWELALEDGEDAGYFAPDSVTWRVHGGMTPIIGGIRALLTQALHPGVLAGVVDHSYYQDEPLARIAHTIRWVFTVTYGDTAAARRACEHVRRRHEPVVGRYVDGRGTERDYSANDPELLAWVHLAFTDAFLGAYEYVHGPLPAGLADQYVREWAVAGELMGVAEPPRSAAALREQLAAYDDGVRLTHSAHLDEVVGFLRNLPLDPLLVAGYRRLFAAAVDSMPDRSLELLGMDRSSLRRSLLPPRQAAQVTLGVVGLALGTTGPSEAAARRRLARLGVL</sequence>
<comment type="caution">
    <text evidence="2">The sequence shown here is derived from an EMBL/GenBank/DDBJ whole genome shotgun (WGS) entry which is preliminary data.</text>
</comment>
<organism evidence="2 3">
    <name type="scientific">Sinomonas terrae</name>
    <dbReference type="NCBI Taxonomy" id="2908838"/>
    <lineage>
        <taxon>Bacteria</taxon>
        <taxon>Bacillati</taxon>
        <taxon>Actinomycetota</taxon>
        <taxon>Actinomycetes</taxon>
        <taxon>Micrococcales</taxon>
        <taxon>Micrococcaceae</taxon>
        <taxon>Sinomonas</taxon>
    </lineage>
</organism>
<dbReference type="Proteomes" id="UP001202922">
    <property type="component" value="Unassembled WGS sequence"/>
</dbReference>
<protein>
    <submittedName>
        <fullName evidence="2">DUF2236 domain-containing protein</fullName>
    </submittedName>
</protein>
<evidence type="ECO:0000259" key="1">
    <source>
        <dbReference type="Pfam" id="PF09995"/>
    </source>
</evidence>
<dbReference type="EMBL" id="JAKZBV010000001">
    <property type="protein sequence ID" value="MCH6471935.1"/>
    <property type="molecule type" value="Genomic_DNA"/>
</dbReference>
<proteinExistence type="predicted"/>
<dbReference type="PANTHER" id="PTHR36151:SF3">
    <property type="entry name" value="ER-BOUND OXYGENASE MPAB_MPAB'_RUBBER OXYGENASE CATALYTIC DOMAIN-CONTAINING PROTEIN"/>
    <property type="match status" value="1"/>
</dbReference>